<comment type="caution">
    <text evidence="1">The sequence shown here is derived from an EMBL/GenBank/DDBJ whole genome shotgun (WGS) entry which is preliminary data.</text>
</comment>
<sequence>MGIVPCLGRYQEAFVSKEVVFKFTKYIYFSDSEWIIEVVNAAVQTEIMSVDAAVQNGEYTESIDFDVLLQGLARGSLFTPLFTQWGQRRGSFQHPK</sequence>
<accession>A0ABQ9ZJY5</accession>
<dbReference type="EMBL" id="JAOYFB010000004">
    <property type="protein sequence ID" value="KAK4013231.1"/>
    <property type="molecule type" value="Genomic_DNA"/>
</dbReference>
<evidence type="ECO:0000313" key="2">
    <source>
        <dbReference type="Proteomes" id="UP001234178"/>
    </source>
</evidence>
<name>A0ABQ9ZJY5_9CRUS</name>
<keyword evidence="2" id="KW-1185">Reference proteome</keyword>
<evidence type="ECO:0000313" key="1">
    <source>
        <dbReference type="EMBL" id="KAK4013231.1"/>
    </source>
</evidence>
<gene>
    <name evidence="1" type="ORF">OUZ56_025465</name>
</gene>
<protein>
    <submittedName>
        <fullName evidence="1">Uncharacterized protein</fullName>
    </submittedName>
</protein>
<organism evidence="1 2">
    <name type="scientific">Daphnia magna</name>
    <dbReference type="NCBI Taxonomy" id="35525"/>
    <lineage>
        <taxon>Eukaryota</taxon>
        <taxon>Metazoa</taxon>
        <taxon>Ecdysozoa</taxon>
        <taxon>Arthropoda</taxon>
        <taxon>Crustacea</taxon>
        <taxon>Branchiopoda</taxon>
        <taxon>Diplostraca</taxon>
        <taxon>Cladocera</taxon>
        <taxon>Anomopoda</taxon>
        <taxon>Daphniidae</taxon>
        <taxon>Daphnia</taxon>
    </lineage>
</organism>
<reference evidence="1 2" key="1">
    <citation type="journal article" date="2023" name="Nucleic Acids Res.">
        <title>The hologenome of Daphnia magna reveals possible DNA methylation and microbiome-mediated evolution of the host genome.</title>
        <authorList>
            <person name="Chaturvedi A."/>
            <person name="Li X."/>
            <person name="Dhandapani V."/>
            <person name="Marshall H."/>
            <person name="Kissane S."/>
            <person name="Cuenca-Cambronero M."/>
            <person name="Asole G."/>
            <person name="Calvet F."/>
            <person name="Ruiz-Romero M."/>
            <person name="Marangio P."/>
            <person name="Guigo R."/>
            <person name="Rago D."/>
            <person name="Mirbahai L."/>
            <person name="Eastwood N."/>
            <person name="Colbourne J.K."/>
            <person name="Zhou J."/>
            <person name="Mallon E."/>
            <person name="Orsini L."/>
        </authorList>
    </citation>
    <scope>NUCLEOTIDE SEQUENCE [LARGE SCALE GENOMIC DNA]</scope>
    <source>
        <strain evidence="1">LRV0_1</strain>
    </source>
</reference>
<proteinExistence type="predicted"/>
<dbReference type="Proteomes" id="UP001234178">
    <property type="component" value="Unassembled WGS sequence"/>
</dbReference>